<dbReference type="InterPro" id="IPR006132">
    <property type="entry name" value="Asp/Orn_carbamoyltranf_P-bd"/>
</dbReference>
<dbReference type="AlphaFoldDB" id="A0A410FUL6"/>
<protein>
    <submittedName>
        <fullName evidence="5">Ornithine carbamoyltransferase</fullName>
    </submittedName>
</protein>
<dbReference type="InterPro" id="IPR006130">
    <property type="entry name" value="Asp/Orn_carbamoylTrfase"/>
</dbReference>
<dbReference type="InterPro" id="IPR006131">
    <property type="entry name" value="Asp_carbamoyltransf_Asp/Orn-bd"/>
</dbReference>
<evidence type="ECO:0000256" key="2">
    <source>
        <dbReference type="RuleBase" id="RU003634"/>
    </source>
</evidence>
<name>A0A410FUL6_BIPS1</name>
<dbReference type="Proteomes" id="UP000287233">
    <property type="component" value="Chromosome"/>
</dbReference>
<dbReference type="EMBL" id="CP034928">
    <property type="protein sequence ID" value="QAA76672.1"/>
    <property type="molecule type" value="Genomic_DNA"/>
</dbReference>
<dbReference type="GO" id="GO:0004585">
    <property type="term" value="F:ornithine carbamoyltransferase activity"/>
    <property type="evidence" value="ECO:0007669"/>
    <property type="project" value="TreeGrafter"/>
</dbReference>
<dbReference type="Gene3D" id="3.40.50.1370">
    <property type="entry name" value="Aspartate/ornithine carbamoyltransferase"/>
    <property type="match status" value="2"/>
</dbReference>
<dbReference type="InterPro" id="IPR036901">
    <property type="entry name" value="Asp/Orn_carbamoylTrfase_sf"/>
</dbReference>
<dbReference type="GO" id="GO:0019240">
    <property type="term" value="P:citrulline biosynthetic process"/>
    <property type="evidence" value="ECO:0007669"/>
    <property type="project" value="TreeGrafter"/>
</dbReference>
<accession>A0A410FUL6</accession>
<dbReference type="GO" id="GO:0042450">
    <property type="term" value="P:L-arginine biosynthetic process via ornithine"/>
    <property type="evidence" value="ECO:0007669"/>
    <property type="project" value="TreeGrafter"/>
</dbReference>
<feature type="domain" description="Aspartate/ornithine carbamoyltransferase Asp/Orn-binding" evidence="3">
    <location>
        <begin position="194"/>
        <end position="341"/>
    </location>
</feature>
<dbReference type="Pfam" id="PF00185">
    <property type="entry name" value="OTCace"/>
    <property type="match status" value="1"/>
</dbReference>
<feature type="domain" description="Aspartate/ornithine carbamoyltransferase carbamoyl-P binding" evidence="4">
    <location>
        <begin position="9"/>
        <end position="168"/>
    </location>
</feature>
<reference evidence="6" key="1">
    <citation type="submission" date="2018-12" db="EMBL/GenBank/DDBJ databases">
        <title>Complete genome sequence of an uncultured bacterium of the candidate phylum Bipolaricaulota.</title>
        <authorList>
            <person name="Kadnikov V.V."/>
            <person name="Mardanov A.V."/>
            <person name="Beletsky A.V."/>
            <person name="Frank Y.A."/>
            <person name="Karnachuk O.V."/>
            <person name="Ravin N.V."/>
        </authorList>
    </citation>
    <scope>NUCLEOTIDE SEQUENCE [LARGE SCALE GENOMIC DNA]</scope>
</reference>
<dbReference type="KEGG" id="bih:BIP78_0906"/>
<evidence type="ECO:0000259" key="4">
    <source>
        <dbReference type="Pfam" id="PF02729"/>
    </source>
</evidence>
<comment type="similarity">
    <text evidence="2">Belongs to the aspartate/ornithine carbamoyltransferase superfamily.</text>
</comment>
<dbReference type="PANTHER" id="PTHR45753:SF3">
    <property type="entry name" value="ORNITHINE TRANSCARBAMYLASE, MITOCHONDRIAL"/>
    <property type="match status" value="1"/>
</dbReference>
<gene>
    <name evidence="5" type="ORF">BIP78_0906</name>
</gene>
<dbReference type="PRINTS" id="PR00101">
    <property type="entry name" value="ATCASE"/>
</dbReference>
<dbReference type="PRINTS" id="PR00100">
    <property type="entry name" value="AOTCASE"/>
</dbReference>
<organism evidence="5 6">
    <name type="scientific">Bipolaricaulis sibiricus</name>
    <dbReference type="NCBI Taxonomy" id="2501609"/>
    <lineage>
        <taxon>Bacteria</taxon>
        <taxon>Candidatus Bipolaricaulota</taxon>
        <taxon>Candidatus Bipolaricaulia</taxon>
        <taxon>Candidatus Bipolaricaulales</taxon>
        <taxon>Candidatus Bipolaricaulaceae</taxon>
        <taxon>Candidatus Bipolaricaulis</taxon>
    </lineage>
</organism>
<evidence type="ECO:0000313" key="5">
    <source>
        <dbReference type="EMBL" id="QAA76672.1"/>
    </source>
</evidence>
<evidence type="ECO:0000313" key="6">
    <source>
        <dbReference type="Proteomes" id="UP000287233"/>
    </source>
</evidence>
<keyword evidence="1 2" id="KW-0808">Transferase</keyword>
<evidence type="ECO:0000259" key="3">
    <source>
        <dbReference type="Pfam" id="PF00185"/>
    </source>
</evidence>
<proteinExistence type="inferred from homology"/>
<evidence type="ECO:0000256" key="1">
    <source>
        <dbReference type="ARBA" id="ARBA00022679"/>
    </source>
</evidence>
<dbReference type="GO" id="GO:0016597">
    <property type="term" value="F:amino acid binding"/>
    <property type="evidence" value="ECO:0007669"/>
    <property type="project" value="InterPro"/>
</dbReference>
<sequence>MAATDLRGRDFITLMEFDREEVETILDTAHDIKRKWIRGEPHRLLEDKTLFMLFYNRSLRTRNSFEAGMTQLGGHAHFLEPDAVYTPALPGEEKAYSTERISDVARVLAEMGHGIAIRIYGKHTGWRYGKGNLLIREFARWSRVPVINMEDDMYHPCQALADVMVMQEKLGDLRGKKFVMSWAYSGSVEKPLAVPQSAIIGASFFGMDITLAHPKGLELDPKVLEFTKKNVRKNGGAFKIVHDMDEAFKGAVAVYPKAWTSQPTDGKTPMDPEKAKAIFEANKHWITTKEKMELTNDAIYMHCLPADRGMEVTDEVMDGPHSVIIEQAANRLHAQKGLMALIL</sequence>
<dbReference type="NCBIfam" id="NF003384">
    <property type="entry name" value="PRK04523.1"/>
    <property type="match status" value="1"/>
</dbReference>
<dbReference type="SUPFAM" id="SSF53671">
    <property type="entry name" value="Aspartate/ornithine carbamoyltransferase"/>
    <property type="match status" value="1"/>
</dbReference>
<dbReference type="Pfam" id="PF02729">
    <property type="entry name" value="OTCace_N"/>
    <property type="match status" value="1"/>
</dbReference>
<dbReference type="PANTHER" id="PTHR45753">
    <property type="entry name" value="ORNITHINE CARBAMOYLTRANSFERASE, MITOCHONDRIAL"/>
    <property type="match status" value="1"/>
</dbReference>